<accession>A0AAE9DYS6</accession>
<dbReference type="InterPro" id="IPR038946">
    <property type="entry name" value="FBXO47"/>
</dbReference>
<dbReference type="OMA" id="YFYMELA"/>
<organism evidence="4 6">
    <name type="scientific">Caenorhabditis briggsae</name>
    <dbReference type="NCBI Taxonomy" id="6238"/>
    <lineage>
        <taxon>Eukaryota</taxon>
        <taxon>Metazoa</taxon>
        <taxon>Ecdysozoa</taxon>
        <taxon>Nematoda</taxon>
        <taxon>Chromadorea</taxon>
        <taxon>Rhabditida</taxon>
        <taxon>Rhabditina</taxon>
        <taxon>Rhabditomorpha</taxon>
        <taxon>Rhabditoidea</taxon>
        <taxon>Rhabditidae</taxon>
        <taxon>Peloderinae</taxon>
        <taxon>Caenorhabditis</taxon>
    </lineage>
</organism>
<dbReference type="Proteomes" id="UP000827892">
    <property type="component" value="Chromosome I"/>
</dbReference>
<dbReference type="InterPro" id="IPR056622">
    <property type="entry name" value="ARM_FBXO47"/>
</dbReference>
<dbReference type="EMBL" id="CP092620">
    <property type="protein sequence ID" value="UMM10249.1"/>
    <property type="molecule type" value="Genomic_DNA"/>
</dbReference>
<evidence type="ECO:0000256" key="1">
    <source>
        <dbReference type="SAM" id="MobiDB-lite"/>
    </source>
</evidence>
<reference evidence="3 5" key="2">
    <citation type="submission" date="2022-05" db="EMBL/GenBank/DDBJ databases">
        <title>Chromosome-level reference genomes for two strains of Caenorhabditis briggsae: an improved platform for comparative genomics.</title>
        <authorList>
            <person name="Stevens L."/>
            <person name="Andersen E.C."/>
        </authorList>
    </citation>
    <scope>NUCLEOTIDE SEQUENCE [LARGE SCALE GENOMIC DNA]</scope>
    <source>
        <strain evidence="3">QX1410_ONT</strain>
        <tissue evidence="3">Whole-organism</tissue>
    </source>
</reference>
<dbReference type="EMBL" id="CP090891">
    <property type="protein sequence ID" value="ULU09305.1"/>
    <property type="molecule type" value="Genomic_DNA"/>
</dbReference>
<proteinExistence type="predicted"/>
<evidence type="ECO:0000259" key="2">
    <source>
        <dbReference type="Pfam" id="PF24467"/>
    </source>
</evidence>
<evidence type="ECO:0000313" key="5">
    <source>
        <dbReference type="Proteomes" id="UP000827892"/>
    </source>
</evidence>
<evidence type="ECO:0000313" key="6">
    <source>
        <dbReference type="Proteomes" id="UP000829354"/>
    </source>
</evidence>
<dbReference type="Pfam" id="PF24467">
    <property type="entry name" value="ARM_FBXO47"/>
    <property type="match status" value="1"/>
</dbReference>
<dbReference type="AlphaFoldDB" id="A0AAE9DYS6"/>
<keyword evidence="6" id="KW-1185">Reference proteome</keyword>
<feature type="domain" description="FBXO47 ARM repeats region" evidence="2">
    <location>
        <begin position="265"/>
        <end position="505"/>
    </location>
</feature>
<dbReference type="PANTHER" id="PTHR34098:SF1">
    <property type="entry name" value="F-BOX ONLY PROTEIN 47"/>
    <property type="match status" value="1"/>
</dbReference>
<sequence>MNQATPRRYNLRSSQRDVPIPYNSAKSVVPLRKRNSPSEANKGHKRQRTQQSHGPPFRSPAGIDLPRQSHIEQRPIVQLPTRLSRELEQPFGSFGQLPNDVIYQILSRTPYTLLGRMSMTSTVWKRTISAYVRSGSFNLRLTKDVENTMDSFSNEKLGSNDLYFSMGTLTKYLTINEKWSVRLDCLRMFLTMAYEADSSIAGIGKIVHAFALRPDEEIVMEEIDDIVTLVFSIVGSLVHELNGVVSRSDVERDLENTENAHIWFYEMELRKRVLTLFLNNGVTDPAVGLNKFFLSSVLRKFKEAHGVVPTSLIYLLFSPTTIYEGEEVIHWHRLSQISVVDFDDALELNPLARAMFALLQCKKLNNTLPWTKNTIFNLMEEITTYPNPWSMNTFVALHVLEPELVPIGVVARLNRNHEDEAGDMICTMKMLLFRWKMDVVGVIERALESIKTALKPEQCRTLFDRCWDWHQRNIDDLHRRLGQSAEEIRAEIESQMEVMPMLMKLL</sequence>
<evidence type="ECO:0000313" key="3">
    <source>
        <dbReference type="EMBL" id="ULU09305.1"/>
    </source>
</evidence>
<dbReference type="Proteomes" id="UP000829354">
    <property type="component" value="Chromosome I"/>
</dbReference>
<dbReference type="SUPFAM" id="SSF81383">
    <property type="entry name" value="F-box domain"/>
    <property type="match status" value="1"/>
</dbReference>
<dbReference type="KEGG" id="cbr:CBG_19470"/>
<dbReference type="PANTHER" id="PTHR34098">
    <property type="entry name" value="F-BOX ONLY PROTEIN 47"/>
    <property type="match status" value="1"/>
</dbReference>
<protein>
    <recommendedName>
        <fullName evidence="2">FBXO47 ARM repeats region domain-containing protein</fullName>
    </recommendedName>
</protein>
<dbReference type="InterPro" id="IPR036047">
    <property type="entry name" value="F-box-like_dom_sf"/>
</dbReference>
<evidence type="ECO:0000313" key="4">
    <source>
        <dbReference type="EMBL" id="UMM10249.1"/>
    </source>
</evidence>
<reference evidence="4 6" key="1">
    <citation type="submission" date="2022-04" db="EMBL/GenBank/DDBJ databases">
        <title>Chromosome-level reference genomes for two strains of Caenorhabditis briggsae: an improved platform for comparative genomics.</title>
        <authorList>
            <person name="Stevens L."/>
            <person name="Andersen E."/>
        </authorList>
    </citation>
    <scope>NUCLEOTIDE SEQUENCE [LARGE SCALE GENOMIC DNA]</scope>
    <source>
        <strain evidence="4">VX34</strain>
        <tissue evidence="4">Whole-organism</tissue>
    </source>
</reference>
<feature type="region of interest" description="Disordered" evidence="1">
    <location>
        <begin position="1"/>
        <end position="65"/>
    </location>
</feature>
<gene>
    <name evidence="3" type="ORF">L3Y34_014019</name>
    <name evidence="4" type="ORF">L5515_000113</name>
</gene>
<name>A0AAE9DYS6_CAEBR</name>